<protein>
    <submittedName>
        <fullName evidence="1">Uncharacterized protein</fullName>
    </submittedName>
</protein>
<dbReference type="Proteomes" id="UP000028181">
    <property type="component" value="Chromosome I"/>
</dbReference>
<dbReference type="KEGG" id="ngg:RG540_CH13730"/>
<evidence type="ECO:0000313" key="2">
    <source>
        <dbReference type="Proteomes" id="UP000028181"/>
    </source>
</evidence>
<sequence>MNNLHNIFPASGPLPADWRKVLDEIGQATSTNPVLSGGALRDHFLGAPVKDLDIFIPWSMDALNSLNEYLEGRGYARVQNIPPSCEGLGEVVAVVGYSKFGEIDLNVIFLDNAVDLSPLGVAQRNDFGICQIAAWINEFGGWSFDYTTAFLTDALGNSFTLLRQGDEARSLRRFERLKEKYPDHKLVTPHITPTTNLLPI</sequence>
<dbReference type="EMBL" id="HG938353">
    <property type="protein sequence ID" value="CDN47553.1"/>
    <property type="molecule type" value="Genomic_DNA"/>
</dbReference>
<proteinExistence type="predicted"/>
<dbReference type="eggNOG" id="ENOG5033IMF">
    <property type="taxonomic scope" value="Bacteria"/>
</dbReference>
<dbReference type="PATRIC" id="fig|1028800.3.peg.1389"/>
<name>A0A068SMT8_NEOGA</name>
<dbReference type="HOGENOM" id="CLU_1364997_0_0_5"/>
<dbReference type="GeneID" id="24259408"/>
<dbReference type="AlphaFoldDB" id="A0A068SMT8"/>
<gene>
    <name evidence="1" type="ORF">RG540_CH13730</name>
</gene>
<accession>A0A068SMT8</accession>
<dbReference type="OrthoDB" id="8447982at2"/>
<keyword evidence="2" id="KW-1185">Reference proteome</keyword>
<dbReference type="RefSeq" id="WP_038585949.1">
    <property type="nucleotide sequence ID" value="NZ_HG938353.1"/>
</dbReference>
<organism evidence="1 2">
    <name type="scientific">Neorhizobium galegae bv. orientalis str. HAMBI 540</name>
    <dbReference type="NCBI Taxonomy" id="1028800"/>
    <lineage>
        <taxon>Bacteria</taxon>
        <taxon>Pseudomonadati</taxon>
        <taxon>Pseudomonadota</taxon>
        <taxon>Alphaproteobacteria</taxon>
        <taxon>Hyphomicrobiales</taxon>
        <taxon>Rhizobiaceae</taxon>
        <taxon>Rhizobium/Agrobacterium group</taxon>
        <taxon>Neorhizobium</taxon>
    </lineage>
</organism>
<evidence type="ECO:0000313" key="1">
    <source>
        <dbReference type="EMBL" id="CDN47553.1"/>
    </source>
</evidence>
<reference evidence="2" key="1">
    <citation type="journal article" date="2014" name="BMC Genomics">
        <title>Genome sequencing of two Neorhizobium galegae strains reveals a noeT gene responsible for the unusual acetylation of the nodulation factors.</title>
        <authorList>
            <person name="Osterman J."/>
            <person name="Marsh J."/>
            <person name="Laine P.K."/>
            <person name="Zeng Z."/>
            <person name="Alatalo E."/>
            <person name="Sullivan J.T."/>
            <person name="Young J.P."/>
            <person name="Thomas-Oates J."/>
            <person name="Paulin L."/>
            <person name="Lindstrom K."/>
        </authorList>
    </citation>
    <scope>NUCLEOTIDE SEQUENCE [LARGE SCALE GENOMIC DNA]</scope>
    <source>
        <strain evidence="2">HAMBI 540</strain>
    </source>
</reference>